<evidence type="ECO:0000313" key="2">
    <source>
        <dbReference type="EMBL" id="EDO08323.1"/>
    </source>
</evidence>
<evidence type="ECO:0000256" key="1">
    <source>
        <dbReference type="SAM" id="MobiDB-lite"/>
    </source>
</evidence>
<sequence length="125" mass="14286">MKEIDIDSVSTNNEPNVPKQLENNILQLKKLHEQGCTINANIENSVDFKNPYLLEKVMKVFNIKEYSSNYKKDVYNPDFYVALANDADQEQQPSQPKTPINDIDEGISKQNAKGRRPSGWSPETE</sequence>
<dbReference type="Pfam" id="PF07818">
    <property type="entry name" value="HCNGP"/>
    <property type="match status" value="1"/>
</dbReference>
<dbReference type="PANTHER" id="PTHR13464:SF0">
    <property type="entry name" value="SAP30-BINDING PROTEIN"/>
    <property type="match status" value="1"/>
</dbReference>
<dbReference type="PANTHER" id="PTHR13464">
    <property type="entry name" value="TRANSCRIPTIONAL REGULATOR PROTEIN HCNGP"/>
    <property type="match status" value="1"/>
</dbReference>
<dbReference type="OMA" id="QRGCTIN"/>
<evidence type="ECO:0000313" key="3">
    <source>
        <dbReference type="Proteomes" id="UP000002173"/>
    </source>
</evidence>
<dbReference type="eggNOG" id="ENOG502QYZZ">
    <property type="taxonomic scope" value="Eukaryota"/>
</dbReference>
<gene>
    <name evidence="2" type="ORF">BBOV_III007620</name>
</gene>
<dbReference type="RefSeq" id="XP_001611891.1">
    <property type="nucleotide sequence ID" value="XM_001611841.1"/>
</dbReference>
<comment type="caution">
    <text evidence="2">The sequence shown here is derived from an EMBL/GenBank/DDBJ whole genome shotgun (WGS) entry which is preliminary data.</text>
</comment>
<reference evidence="2 3" key="1">
    <citation type="journal article" date="2007" name="PLoS Pathog.">
        <title>Genome sequence of Babesia bovis and comparative analysis of apicomplexan hemoprotozoa.</title>
        <authorList>
            <person name="Brayton K.A."/>
            <person name="Lau A.O.T."/>
            <person name="Herndon D.R."/>
            <person name="Hannick L."/>
            <person name="Kappmeyer L.S."/>
            <person name="Berens S.J."/>
            <person name="Bidwell S.L."/>
            <person name="Brown W.C."/>
            <person name="Crabtree J."/>
            <person name="Fadrosh D."/>
            <person name="Feldblum T."/>
            <person name="Forberger H.A."/>
            <person name="Haas B.J."/>
            <person name="Howell J.M."/>
            <person name="Khouri H."/>
            <person name="Koo H."/>
            <person name="Mann D.J."/>
            <person name="Norimine J."/>
            <person name="Paulsen I.T."/>
            <person name="Radune D."/>
            <person name="Ren Q."/>
            <person name="Smith R.K. Jr."/>
            <person name="Suarez C.E."/>
            <person name="White O."/>
            <person name="Wortman J.R."/>
            <person name="Knowles D.P. Jr."/>
            <person name="McElwain T.F."/>
            <person name="Nene V.M."/>
        </authorList>
    </citation>
    <scope>NUCLEOTIDE SEQUENCE [LARGE SCALE GENOMIC DNA]</scope>
    <source>
        <strain evidence="2">T2Bo</strain>
    </source>
</reference>
<dbReference type="EMBL" id="AAXT01000001">
    <property type="protein sequence ID" value="EDO08323.1"/>
    <property type="molecule type" value="Genomic_DNA"/>
</dbReference>
<dbReference type="InterPro" id="IPR012479">
    <property type="entry name" value="SAP30BP"/>
</dbReference>
<dbReference type="AlphaFoldDB" id="A7AP39"/>
<reference evidence="3" key="2">
    <citation type="journal article" date="2020" name="Data Brief">
        <title>Transcriptome dataset of Babesia bovis life stages within vertebrate and invertebrate hosts.</title>
        <authorList>
            <person name="Ueti M.W."/>
            <person name="Johnson W.C."/>
            <person name="Kappmeyer L.S."/>
            <person name="Herndon D.R."/>
            <person name="Mousel M.R."/>
            <person name="Reif K.E."/>
            <person name="Taus N.S."/>
            <person name="Ifeonu O.O."/>
            <person name="Silva J.C."/>
            <person name="Suarez C.E."/>
            <person name="Brayton K.A."/>
        </authorList>
    </citation>
    <scope>NUCLEOTIDE SEQUENCE [LARGE SCALE GENOMIC DNA]</scope>
</reference>
<dbReference type="InParanoid" id="A7AP39"/>
<reference evidence="3" key="3">
    <citation type="journal article" date="2021" name="Int. J. Parasitol.">
        <title>Comparative analysis of gene expression between Babesia bovis blood stages and kinetes allowed by improved genome annotation.</title>
        <authorList>
            <person name="Ueti M.W."/>
            <person name="Johnson W.C."/>
            <person name="Kappmeyer L.S."/>
            <person name="Herndon D.R."/>
            <person name="Mousel M.R."/>
            <person name="Reif K.E."/>
            <person name="Taus N.S."/>
            <person name="Ifeonu O.O."/>
            <person name="Silva J.C."/>
            <person name="Suarez C.E."/>
            <person name="Brayton K.A."/>
        </authorList>
    </citation>
    <scope>NUCLEOTIDE SEQUENCE [LARGE SCALE GENOMIC DNA]</scope>
</reference>
<name>A7AP39_BABBO</name>
<keyword evidence="3" id="KW-1185">Reference proteome</keyword>
<feature type="region of interest" description="Disordered" evidence="1">
    <location>
        <begin position="85"/>
        <end position="125"/>
    </location>
</feature>
<dbReference type="KEGG" id="bbo:BBOV_III007620"/>
<dbReference type="GeneID" id="5480142"/>
<dbReference type="VEuPathDB" id="PiroplasmaDB:BBOV_III007620"/>
<dbReference type="GO" id="GO:0005634">
    <property type="term" value="C:nucleus"/>
    <property type="evidence" value="ECO:0007669"/>
    <property type="project" value="TreeGrafter"/>
</dbReference>
<dbReference type="GO" id="GO:0006355">
    <property type="term" value="P:regulation of DNA-templated transcription"/>
    <property type="evidence" value="ECO:0007669"/>
    <property type="project" value="InterPro"/>
</dbReference>
<proteinExistence type="predicted"/>
<accession>A7AP39</accession>
<protein>
    <submittedName>
        <fullName evidence="2">HCNGP-like family protein</fullName>
    </submittedName>
</protein>
<dbReference type="STRING" id="5865.A7AP39"/>
<organism evidence="2 3">
    <name type="scientific">Babesia bovis</name>
    <dbReference type="NCBI Taxonomy" id="5865"/>
    <lineage>
        <taxon>Eukaryota</taxon>
        <taxon>Sar</taxon>
        <taxon>Alveolata</taxon>
        <taxon>Apicomplexa</taxon>
        <taxon>Aconoidasida</taxon>
        <taxon>Piroplasmida</taxon>
        <taxon>Babesiidae</taxon>
        <taxon>Babesia</taxon>
    </lineage>
</organism>
<dbReference type="Proteomes" id="UP000002173">
    <property type="component" value="Unassembled WGS sequence"/>
</dbReference>